<dbReference type="Proteomes" id="UP001196413">
    <property type="component" value="Unassembled WGS sequence"/>
</dbReference>
<organism evidence="1 2">
    <name type="scientific">Parelaphostrongylus tenuis</name>
    <name type="common">Meningeal worm</name>
    <dbReference type="NCBI Taxonomy" id="148309"/>
    <lineage>
        <taxon>Eukaryota</taxon>
        <taxon>Metazoa</taxon>
        <taxon>Ecdysozoa</taxon>
        <taxon>Nematoda</taxon>
        <taxon>Chromadorea</taxon>
        <taxon>Rhabditida</taxon>
        <taxon>Rhabditina</taxon>
        <taxon>Rhabditomorpha</taxon>
        <taxon>Strongyloidea</taxon>
        <taxon>Metastrongylidae</taxon>
        <taxon>Parelaphostrongylus</taxon>
    </lineage>
</organism>
<evidence type="ECO:0000313" key="2">
    <source>
        <dbReference type="Proteomes" id="UP001196413"/>
    </source>
</evidence>
<protein>
    <submittedName>
        <fullName evidence="1">Uncharacterized protein</fullName>
    </submittedName>
</protein>
<reference evidence="1" key="1">
    <citation type="submission" date="2021-06" db="EMBL/GenBank/DDBJ databases">
        <title>Parelaphostrongylus tenuis whole genome reference sequence.</title>
        <authorList>
            <person name="Garwood T.J."/>
            <person name="Larsen P.A."/>
            <person name="Fountain-Jones N.M."/>
            <person name="Garbe J.R."/>
            <person name="Macchietto M.G."/>
            <person name="Kania S.A."/>
            <person name="Gerhold R.W."/>
            <person name="Richards J.E."/>
            <person name="Wolf T.M."/>
        </authorList>
    </citation>
    <scope>NUCLEOTIDE SEQUENCE</scope>
    <source>
        <strain evidence="1">MNPRO001-30</strain>
        <tissue evidence="1">Meninges</tissue>
    </source>
</reference>
<name>A0AAD5LY79_PARTN</name>
<gene>
    <name evidence="1" type="ORF">KIN20_004291</name>
</gene>
<sequence>MDVSDVSNDYSVYADRQKRLRTTSLILPVNMYAQRVGGQSWGRVYSRGVYSTVRLSTCRLFFLLYNRPICASLKM</sequence>
<dbReference type="AlphaFoldDB" id="A0AAD5LY79"/>
<accession>A0AAD5LY79</accession>
<keyword evidence="2" id="KW-1185">Reference proteome</keyword>
<comment type="caution">
    <text evidence="1">The sequence shown here is derived from an EMBL/GenBank/DDBJ whole genome shotgun (WGS) entry which is preliminary data.</text>
</comment>
<proteinExistence type="predicted"/>
<dbReference type="EMBL" id="JAHQIW010000577">
    <property type="protein sequence ID" value="KAJ1348887.1"/>
    <property type="molecule type" value="Genomic_DNA"/>
</dbReference>
<evidence type="ECO:0000313" key="1">
    <source>
        <dbReference type="EMBL" id="KAJ1348887.1"/>
    </source>
</evidence>